<gene>
    <name evidence="1" type="ORF">H5410_042193</name>
</gene>
<evidence type="ECO:0000313" key="2">
    <source>
        <dbReference type="Proteomes" id="UP000824120"/>
    </source>
</evidence>
<comment type="caution">
    <text evidence="1">The sequence shown here is derived from an EMBL/GenBank/DDBJ whole genome shotgun (WGS) entry which is preliminary data.</text>
</comment>
<keyword evidence="2" id="KW-1185">Reference proteome</keyword>
<sequence>MSPKAGKPPVLPIFRLWSRRANHSIFKVKRSPEEFSWTFIKKLVIELVGPDGKFKPFSWSNEPRAEFRCDFCQKFSWTSVKTLDSELVGPNGQTNPFSRSNDPEKLNHSLFQFYRPSWSRWANWPIFKVKRAQSRQTPFLPIFRVHSPSIFGDPKFQRDLCQKFSMTSVKTPIIEPVSPDEQTGPFSSKLVLMGKPSHFQGRTIPEQVNPLFATFFHAIVHGFLVIRNFDLLSQLVLTGKSAHFQVQMSPIACKPLILPIIHML</sequence>
<protein>
    <submittedName>
        <fullName evidence="1">Uncharacterized protein</fullName>
    </submittedName>
</protein>
<dbReference type="EMBL" id="JACXVP010000008">
    <property type="protein sequence ID" value="KAG5591679.1"/>
    <property type="molecule type" value="Genomic_DNA"/>
</dbReference>
<dbReference type="Proteomes" id="UP000824120">
    <property type="component" value="Chromosome 8"/>
</dbReference>
<proteinExistence type="predicted"/>
<accession>A0A9J5XVP7</accession>
<reference evidence="1 2" key="1">
    <citation type="submission" date="2020-09" db="EMBL/GenBank/DDBJ databases">
        <title>De no assembly of potato wild relative species, Solanum commersonii.</title>
        <authorList>
            <person name="Cho K."/>
        </authorList>
    </citation>
    <scope>NUCLEOTIDE SEQUENCE [LARGE SCALE GENOMIC DNA]</scope>
    <source>
        <strain evidence="1">LZ3.2</strain>
        <tissue evidence="1">Leaf</tissue>
    </source>
</reference>
<evidence type="ECO:0000313" key="1">
    <source>
        <dbReference type="EMBL" id="KAG5591679.1"/>
    </source>
</evidence>
<dbReference type="AlphaFoldDB" id="A0A9J5XVP7"/>
<organism evidence="1 2">
    <name type="scientific">Solanum commersonii</name>
    <name type="common">Commerson's wild potato</name>
    <name type="synonym">Commerson's nightshade</name>
    <dbReference type="NCBI Taxonomy" id="4109"/>
    <lineage>
        <taxon>Eukaryota</taxon>
        <taxon>Viridiplantae</taxon>
        <taxon>Streptophyta</taxon>
        <taxon>Embryophyta</taxon>
        <taxon>Tracheophyta</taxon>
        <taxon>Spermatophyta</taxon>
        <taxon>Magnoliopsida</taxon>
        <taxon>eudicotyledons</taxon>
        <taxon>Gunneridae</taxon>
        <taxon>Pentapetalae</taxon>
        <taxon>asterids</taxon>
        <taxon>lamiids</taxon>
        <taxon>Solanales</taxon>
        <taxon>Solanaceae</taxon>
        <taxon>Solanoideae</taxon>
        <taxon>Solaneae</taxon>
        <taxon>Solanum</taxon>
    </lineage>
</organism>
<name>A0A9J5XVP7_SOLCO</name>